<organism evidence="1 3">
    <name type="scientific">Chelatococcus caeni</name>
    <dbReference type="NCBI Taxonomy" id="1348468"/>
    <lineage>
        <taxon>Bacteria</taxon>
        <taxon>Pseudomonadati</taxon>
        <taxon>Pseudomonadota</taxon>
        <taxon>Alphaproteobacteria</taxon>
        <taxon>Hyphomicrobiales</taxon>
        <taxon>Chelatococcaceae</taxon>
        <taxon>Chelatococcus</taxon>
    </lineage>
</organism>
<proteinExistence type="predicted"/>
<dbReference type="Proteomes" id="UP000577362">
    <property type="component" value="Unassembled WGS sequence"/>
</dbReference>
<protein>
    <submittedName>
        <fullName evidence="1">DNA-binding GntR family transcriptional regulator</fullName>
    </submittedName>
</protein>
<dbReference type="AlphaFoldDB" id="A0A840C0L9"/>
<dbReference type="GO" id="GO:0003677">
    <property type="term" value="F:DNA binding"/>
    <property type="evidence" value="ECO:0007669"/>
    <property type="project" value="UniProtKB-KW"/>
</dbReference>
<keyword evidence="1" id="KW-0238">DNA-binding</keyword>
<dbReference type="EMBL" id="JACIEN010000011">
    <property type="protein sequence ID" value="MBB4020063.1"/>
    <property type="molecule type" value="Genomic_DNA"/>
</dbReference>
<reference evidence="1 3" key="1">
    <citation type="submission" date="2020-08" db="EMBL/GenBank/DDBJ databases">
        <title>Genomic Encyclopedia of Type Strains, Phase IV (KMG-IV): sequencing the most valuable type-strain genomes for metagenomic binning, comparative biology and taxonomic classification.</title>
        <authorList>
            <person name="Goeker M."/>
        </authorList>
    </citation>
    <scope>NUCLEOTIDE SEQUENCE [LARGE SCALE GENOMIC DNA]</scope>
    <source>
        <strain evidence="1 3">DSM 103737</strain>
    </source>
</reference>
<keyword evidence="3" id="KW-1185">Reference proteome</keyword>
<feature type="non-terminal residue" evidence="1">
    <location>
        <position position="1"/>
    </location>
</feature>
<evidence type="ECO:0000313" key="2">
    <source>
        <dbReference type="EMBL" id="MBB4020063.1"/>
    </source>
</evidence>
<gene>
    <name evidence="1" type="ORF">GGR16_004081</name>
    <name evidence="2" type="ORF">GGR16_005125</name>
</gene>
<comment type="caution">
    <text evidence="1">The sequence shown here is derived from an EMBL/GenBank/DDBJ whole genome shotgun (WGS) entry which is preliminary data.</text>
</comment>
<sequence>ALTARDPDRLAKILANHMRNSWERVRQTLP</sequence>
<name>A0A840C0L9_9HYPH</name>
<evidence type="ECO:0000313" key="3">
    <source>
        <dbReference type="Proteomes" id="UP000577362"/>
    </source>
</evidence>
<evidence type="ECO:0000313" key="1">
    <source>
        <dbReference type="EMBL" id="MBB4019034.1"/>
    </source>
</evidence>
<accession>A0A840C0L9</accession>
<dbReference type="EMBL" id="JACIEN010000005">
    <property type="protein sequence ID" value="MBB4019034.1"/>
    <property type="molecule type" value="Genomic_DNA"/>
</dbReference>